<evidence type="ECO:0000256" key="3">
    <source>
        <dbReference type="ARBA" id="ARBA00012513"/>
    </source>
</evidence>
<dbReference type="GO" id="GO:0005524">
    <property type="term" value="F:ATP binding"/>
    <property type="evidence" value="ECO:0007669"/>
    <property type="project" value="UniProtKB-UniRule"/>
</dbReference>
<feature type="binding site" evidence="14">
    <location>
        <position position="101"/>
    </location>
    <ligand>
        <name>ATP</name>
        <dbReference type="ChEBI" id="CHEBI:30616"/>
    </ligand>
</feature>
<organism evidence="18 19">
    <name type="scientific">Monopterus albus</name>
    <name type="common">Swamp eel</name>
    <dbReference type="NCBI Taxonomy" id="43700"/>
    <lineage>
        <taxon>Eukaryota</taxon>
        <taxon>Metazoa</taxon>
        <taxon>Chordata</taxon>
        <taxon>Craniata</taxon>
        <taxon>Vertebrata</taxon>
        <taxon>Euteleostomi</taxon>
        <taxon>Actinopterygii</taxon>
        <taxon>Neopterygii</taxon>
        <taxon>Teleostei</taxon>
        <taxon>Neoteleostei</taxon>
        <taxon>Acanthomorphata</taxon>
        <taxon>Anabantaria</taxon>
        <taxon>Synbranchiformes</taxon>
        <taxon>Synbranchidae</taxon>
        <taxon>Monopterus</taxon>
    </lineage>
</organism>
<keyword evidence="4" id="KW-0723">Serine/threonine-protein kinase</keyword>
<keyword evidence="19" id="KW-1185">Reference proteome</keyword>
<dbReference type="PANTHER" id="PTHR24346">
    <property type="entry name" value="MAP/MICROTUBULE AFFINITY-REGULATING KINASE"/>
    <property type="match status" value="1"/>
</dbReference>
<evidence type="ECO:0000256" key="7">
    <source>
        <dbReference type="ARBA" id="ARBA00022723"/>
    </source>
</evidence>
<evidence type="ECO:0000313" key="18">
    <source>
        <dbReference type="Ensembl" id="ENSMALP00000027919.1"/>
    </source>
</evidence>
<dbReference type="InterPro" id="IPR017441">
    <property type="entry name" value="Protein_kinase_ATP_BS"/>
</dbReference>
<evidence type="ECO:0000256" key="13">
    <source>
        <dbReference type="ARBA" id="ARBA00048679"/>
    </source>
</evidence>
<protein>
    <recommendedName>
        <fullName evidence="3">non-specific serine/threonine protein kinase</fullName>
        <ecNumber evidence="3">2.7.11.1</ecNumber>
    </recommendedName>
</protein>
<comment type="similarity">
    <text evidence="2">Belongs to the protein kinase superfamily. CAMK Ser/Thr protein kinase family. SNF1 subfamily.</text>
</comment>
<keyword evidence="6" id="KW-0808">Transferase</keyword>
<feature type="compositionally biased region" description="Polar residues" evidence="15">
    <location>
        <begin position="29"/>
        <end position="49"/>
    </location>
</feature>
<comment type="cofactor">
    <cofactor evidence="1">
        <name>Mg(2+)</name>
        <dbReference type="ChEBI" id="CHEBI:18420"/>
    </cofactor>
</comment>
<evidence type="ECO:0000256" key="5">
    <source>
        <dbReference type="ARBA" id="ARBA00022553"/>
    </source>
</evidence>
<dbReference type="FunFam" id="1.10.510.10:FF:000156">
    <property type="entry name" value="Serine/threonine-protein kinase SIK3 homolog"/>
    <property type="match status" value="1"/>
</dbReference>
<evidence type="ECO:0000256" key="12">
    <source>
        <dbReference type="ARBA" id="ARBA00047899"/>
    </source>
</evidence>
<dbReference type="GO" id="GO:0005737">
    <property type="term" value="C:cytoplasm"/>
    <property type="evidence" value="ECO:0007669"/>
    <property type="project" value="TreeGrafter"/>
</dbReference>
<keyword evidence="11" id="KW-0460">Magnesium</keyword>
<dbReference type="GO" id="GO:0050321">
    <property type="term" value="F:tau-protein kinase activity"/>
    <property type="evidence" value="ECO:0007669"/>
    <property type="project" value="TreeGrafter"/>
</dbReference>
<dbReference type="InterPro" id="IPR000719">
    <property type="entry name" value="Prot_kinase_dom"/>
</dbReference>
<feature type="compositionally biased region" description="Low complexity" evidence="15">
    <location>
        <begin position="1"/>
        <end position="16"/>
    </location>
</feature>
<dbReference type="SUPFAM" id="SSF56112">
    <property type="entry name" value="Protein kinase-like (PK-like)"/>
    <property type="match status" value="1"/>
</dbReference>
<evidence type="ECO:0000256" key="4">
    <source>
        <dbReference type="ARBA" id="ARBA00022527"/>
    </source>
</evidence>
<feature type="compositionally biased region" description="Acidic residues" evidence="15">
    <location>
        <begin position="590"/>
        <end position="601"/>
    </location>
</feature>
<reference evidence="18" key="1">
    <citation type="submission" date="2025-08" db="UniProtKB">
        <authorList>
            <consortium name="Ensembl"/>
        </authorList>
    </citation>
    <scope>IDENTIFICATION</scope>
</reference>
<keyword evidence="5" id="KW-0597">Phosphoprotein</keyword>
<dbReference type="PROSITE" id="PS00108">
    <property type="entry name" value="PROTEIN_KINASE_ST"/>
    <property type="match status" value="1"/>
</dbReference>
<dbReference type="SMART" id="SM00220">
    <property type="entry name" value="S_TKc"/>
    <property type="match status" value="1"/>
</dbReference>
<evidence type="ECO:0000313" key="19">
    <source>
        <dbReference type="Proteomes" id="UP000261600"/>
    </source>
</evidence>
<feature type="compositionally biased region" description="Low complexity" evidence="15">
    <location>
        <begin position="1025"/>
        <end position="1039"/>
    </location>
</feature>
<evidence type="ECO:0000259" key="17">
    <source>
        <dbReference type="PROSITE" id="PS50030"/>
    </source>
</evidence>
<feature type="region of interest" description="Disordered" evidence="15">
    <location>
        <begin position="1"/>
        <end position="66"/>
    </location>
</feature>
<evidence type="ECO:0000259" key="16">
    <source>
        <dbReference type="PROSITE" id="PS50011"/>
    </source>
</evidence>
<sequence length="1234" mass="135269">MAAVSSGGAAGSAAAGITHSARPTHGVMGSQNRAQPSSGISHSTRTSTAAGCITNPVHNSVTRPPPARVGYYEIERTIGKGNFAVVKLATHIITKAKVAIKIVDKTQLDDENLKKIFREVQIMKLLKHPHIIRLYQVMETERMIYLVTEYASGGEIFDHLVAHGRMAEKDARKKFKQIVAAVHFCHCRNIVHRDLKAENLLLDHNLNIKIADFGFSNLFSRGQLLKTWCGSPPYAAPELFEGKEYDGPKVDIWSLGVVLYVLVCGALPFDGSTLQNLRARVLSGKFRIPFFMSTDCEYLIRHMLVLEPSRRLTMEQICKNKWMRQGDPDPDFDRLIAECEQVKTERETELINEQVLIAMSEMGLDRERTLQSLQTDAYDHYSAIYSLLADRLKKHKTLRVAQPTPRSISYPLNPVQTDPQNNPVSMTVPHVQLINPENQIVEPDGSMALDSDEGEEPSPEAMARYLSMRRHTVGVPDQRTEMQEDLQKLPPGFPRGAVPQPPFPSLAPTMGQMHTLMPTQSLQPTQQLEYKEQSLLQPPTLQLLNGMGPLGRRASDGGANIQLHAQLLKRPRGPSPLVASPHPIPAVAPVDEEGSDGEPDQEAVQRSSYKDCNTLHLPMERFSPVRRFSDGAATIQAFKAHLENSSLIKQLKQECEQLQKMYAAQQDERLLEHTQQQHILYQQEQQILHQQIQGLSLGHGENQPSHLTHQLQRLRIQPSSPPPTHPSNHLFRQPNQSPPPGSAGIMQAHGPSPVQYQHGAPALYQAQSGSPPPTGLPRVTLPSGQQAAGAHPTVPLAQGVPQQQQVTIQVQEVELGGGAQRPGNFLSTPGGHRVLGKQLSADNAETHSRSLGRFTSGYEQAQFNHHLFSADAASRGTSGVVGSYSPYLQGASLKVPGLEGYQSGAVGTSSYGTPSTLQQALLSPTPLDYRPPPPRRALFPPRPSLTGHADPRLPPQDLAALLKRQSPRPCPAPPTPPSGPPQEYGEMLLLRQLSHGESLEPPAPQGPSGGQHYHHLLQIRPPDVQPQQLPAQAPCPSLPHSESMEEDEVPTTYHHPHEGLLAKAGEGHELLGPPRGGTPPYSSPTHRHGGYIRSAPVTRESEHVECRPPGQAMEVPDHNGVGYSRAPQGDAYRSRGQLQRHHTIQTSDDAYDQADPMSGMSLLAGKALSSARMSDVLSQTSLTGSQQLHQRGESVCDIDGELHAATCYPSSCISDMLHSYKPPDLQYSMEQAGV</sequence>
<dbReference type="InterPro" id="IPR057380">
    <property type="entry name" value="UBA_SIK1/2/3"/>
</dbReference>
<feature type="compositionally biased region" description="Pro residues" evidence="15">
    <location>
        <begin position="929"/>
        <end position="943"/>
    </location>
</feature>
<keyword evidence="7" id="KW-0479">Metal-binding</keyword>
<dbReference type="Pfam" id="PF00069">
    <property type="entry name" value="Pkinase"/>
    <property type="match status" value="1"/>
</dbReference>
<dbReference type="EC" id="2.7.11.1" evidence="3"/>
<feature type="domain" description="UBA" evidence="17">
    <location>
        <begin position="350"/>
        <end position="390"/>
    </location>
</feature>
<dbReference type="GO" id="GO:0046872">
    <property type="term" value="F:metal ion binding"/>
    <property type="evidence" value="ECO:0007669"/>
    <property type="project" value="UniProtKB-KW"/>
</dbReference>
<evidence type="ECO:0000256" key="8">
    <source>
        <dbReference type="ARBA" id="ARBA00022741"/>
    </source>
</evidence>
<feature type="region of interest" description="Disordered" evidence="15">
    <location>
        <begin position="1025"/>
        <end position="1044"/>
    </location>
</feature>
<comment type="catalytic activity">
    <reaction evidence="12">
        <text>L-threonyl-[protein] + ATP = O-phospho-L-threonyl-[protein] + ADP + H(+)</text>
        <dbReference type="Rhea" id="RHEA:46608"/>
        <dbReference type="Rhea" id="RHEA-COMP:11060"/>
        <dbReference type="Rhea" id="RHEA-COMP:11605"/>
        <dbReference type="ChEBI" id="CHEBI:15378"/>
        <dbReference type="ChEBI" id="CHEBI:30013"/>
        <dbReference type="ChEBI" id="CHEBI:30616"/>
        <dbReference type="ChEBI" id="CHEBI:61977"/>
        <dbReference type="ChEBI" id="CHEBI:456216"/>
        <dbReference type="EC" id="2.7.11.1"/>
    </reaction>
</comment>
<dbReference type="CDD" id="cd14071">
    <property type="entry name" value="STKc_SIK"/>
    <property type="match status" value="1"/>
</dbReference>
<dbReference type="PROSITE" id="PS00107">
    <property type="entry name" value="PROTEIN_KINASE_ATP"/>
    <property type="match status" value="1"/>
</dbReference>
<dbReference type="PROSITE" id="PS50030">
    <property type="entry name" value="UBA"/>
    <property type="match status" value="1"/>
</dbReference>
<dbReference type="Pfam" id="PF23312">
    <property type="entry name" value="UBA_SIK3"/>
    <property type="match status" value="1"/>
</dbReference>
<proteinExistence type="inferred from homology"/>
<name>A0A3Q3K365_MONAL</name>
<evidence type="ECO:0000256" key="2">
    <source>
        <dbReference type="ARBA" id="ARBA00006234"/>
    </source>
</evidence>
<evidence type="ECO:0000256" key="1">
    <source>
        <dbReference type="ARBA" id="ARBA00001946"/>
    </source>
</evidence>
<evidence type="ECO:0000256" key="6">
    <source>
        <dbReference type="ARBA" id="ARBA00022679"/>
    </source>
</evidence>
<feature type="region of interest" description="Disordered" evidence="15">
    <location>
        <begin position="923"/>
        <end position="954"/>
    </location>
</feature>
<feature type="region of interest" description="Disordered" evidence="15">
    <location>
        <begin position="965"/>
        <end position="984"/>
    </location>
</feature>
<feature type="region of interest" description="Disordered" evidence="15">
    <location>
        <begin position="716"/>
        <end position="791"/>
    </location>
</feature>
<feature type="region of interest" description="Disordered" evidence="15">
    <location>
        <begin position="571"/>
        <end position="607"/>
    </location>
</feature>
<dbReference type="PANTHER" id="PTHR24346:SF42">
    <property type="entry name" value="SERINE_THREONINE-PROTEIN KINASE SIK3"/>
    <property type="match status" value="1"/>
</dbReference>
<evidence type="ECO:0000256" key="10">
    <source>
        <dbReference type="ARBA" id="ARBA00022840"/>
    </source>
</evidence>
<keyword evidence="9" id="KW-0418">Kinase</keyword>
<dbReference type="InterPro" id="IPR015940">
    <property type="entry name" value="UBA"/>
</dbReference>
<dbReference type="Gene3D" id="1.10.510.10">
    <property type="entry name" value="Transferase(Phosphotransferase) domain 1"/>
    <property type="match status" value="1"/>
</dbReference>
<dbReference type="GO" id="GO:0000226">
    <property type="term" value="P:microtubule cytoskeleton organization"/>
    <property type="evidence" value="ECO:0007669"/>
    <property type="project" value="TreeGrafter"/>
</dbReference>
<dbReference type="FunFam" id="3.30.200.20:FF:000003">
    <property type="entry name" value="Non-specific serine/threonine protein kinase"/>
    <property type="match status" value="1"/>
</dbReference>
<dbReference type="GO" id="GO:0035556">
    <property type="term" value="P:intracellular signal transduction"/>
    <property type="evidence" value="ECO:0007669"/>
    <property type="project" value="TreeGrafter"/>
</dbReference>
<dbReference type="PROSITE" id="PS50011">
    <property type="entry name" value="PROTEIN_KINASE_DOM"/>
    <property type="match status" value="1"/>
</dbReference>
<keyword evidence="10 14" id="KW-0067">ATP-binding</keyword>
<dbReference type="Proteomes" id="UP000261600">
    <property type="component" value="Unplaced"/>
</dbReference>
<dbReference type="InterPro" id="IPR011009">
    <property type="entry name" value="Kinase-like_dom_sf"/>
</dbReference>
<dbReference type="Ensembl" id="ENSMALT00000028433.1">
    <property type="protein sequence ID" value="ENSMALP00000027919.1"/>
    <property type="gene ID" value="ENSMALG00000019339.1"/>
</dbReference>
<evidence type="ECO:0000256" key="15">
    <source>
        <dbReference type="SAM" id="MobiDB-lite"/>
    </source>
</evidence>
<evidence type="ECO:0000256" key="9">
    <source>
        <dbReference type="ARBA" id="ARBA00022777"/>
    </source>
</evidence>
<accession>A0A3Q3K365</accession>
<dbReference type="AlphaFoldDB" id="A0A3Q3K365"/>
<feature type="domain" description="Protein kinase" evidence="16">
    <location>
        <begin position="72"/>
        <end position="323"/>
    </location>
</feature>
<keyword evidence="8 14" id="KW-0547">Nucleotide-binding</keyword>
<dbReference type="InterPro" id="IPR034672">
    <property type="entry name" value="SIK"/>
</dbReference>
<evidence type="ECO:0000256" key="11">
    <source>
        <dbReference type="ARBA" id="ARBA00022842"/>
    </source>
</evidence>
<dbReference type="InterPro" id="IPR008271">
    <property type="entry name" value="Ser/Thr_kinase_AS"/>
</dbReference>
<comment type="catalytic activity">
    <reaction evidence="13">
        <text>L-seryl-[protein] + ATP = O-phospho-L-seryl-[protein] + ADP + H(+)</text>
        <dbReference type="Rhea" id="RHEA:17989"/>
        <dbReference type="Rhea" id="RHEA-COMP:9863"/>
        <dbReference type="Rhea" id="RHEA-COMP:11604"/>
        <dbReference type="ChEBI" id="CHEBI:15378"/>
        <dbReference type="ChEBI" id="CHEBI:29999"/>
        <dbReference type="ChEBI" id="CHEBI:30616"/>
        <dbReference type="ChEBI" id="CHEBI:83421"/>
        <dbReference type="ChEBI" id="CHEBI:456216"/>
        <dbReference type="EC" id="2.7.11.1"/>
    </reaction>
</comment>
<evidence type="ECO:0000256" key="14">
    <source>
        <dbReference type="PROSITE-ProRule" id="PRU10141"/>
    </source>
</evidence>
<feature type="compositionally biased region" description="Pro residues" evidence="15">
    <location>
        <begin position="968"/>
        <end position="980"/>
    </location>
</feature>
<reference evidence="18" key="2">
    <citation type="submission" date="2025-09" db="UniProtKB">
        <authorList>
            <consortium name="Ensembl"/>
        </authorList>
    </citation>
    <scope>IDENTIFICATION</scope>
</reference>